<sequence>MTPRAHLSGPRRVFLHIGLPKTGTTYLQGILWENRRRLAADGVFLPGFGHREHLWAALDLAERPRLARRHRAAPGAWKRLVEECRGQSADGLITHEFLCAASREQAARAVADFADSEVHLVITARDAAGMVTAGWQEAVKNGTTVSLDEVIAGKPAGGPEFSMRAWDLADVLDRWGEHVPAERVHVLPMPGPDSPRDLHWHHFAGVIGVDPASYDAPAAGANTSLGIVQVELLRRVNQHLPPYSALDRGTWLRGYLAEGRLATQARQRGGLPERYREEFLARDDAVLALVEERGYDVVGDLELLRGGVPDPAERVPSSVTADELVDSAAQLVADILADVRASTSQVPTRRDAT</sequence>
<dbReference type="InterPro" id="IPR027417">
    <property type="entry name" value="P-loop_NTPase"/>
</dbReference>
<evidence type="ECO:0000313" key="2">
    <source>
        <dbReference type="Proteomes" id="UP000294853"/>
    </source>
</evidence>
<evidence type="ECO:0000313" key="1">
    <source>
        <dbReference type="EMBL" id="QBX56357.1"/>
    </source>
</evidence>
<dbReference type="RefSeq" id="WP_135268347.1">
    <property type="nucleotide sequence ID" value="NZ_CP038436.1"/>
</dbReference>
<evidence type="ECO:0008006" key="3">
    <source>
        <dbReference type="Google" id="ProtNLM"/>
    </source>
</evidence>
<proteinExistence type="predicted"/>
<reference evidence="1 2" key="1">
    <citation type="submission" date="2019-03" db="EMBL/GenBank/DDBJ databases">
        <title>Three New Species of Nocardioides, Nocardioides euryhalodurans sp. nov., Nocardioides seonyuensis sp. nov. and Nocardioides eburneoflavus sp. nov. Iolated from Soil.</title>
        <authorList>
            <person name="Roh S.G."/>
            <person name="Lee C."/>
            <person name="Kim M.-K."/>
            <person name="Kim S.B."/>
        </authorList>
    </citation>
    <scope>NUCLEOTIDE SEQUENCE [LARGE SCALE GENOMIC DNA]</scope>
    <source>
        <strain evidence="1 2">MMS17-SY207-3</strain>
    </source>
</reference>
<dbReference type="OrthoDB" id="5144031at2"/>
<gene>
    <name evidence="1" type="ORF">EXE58_13365</name>
</gene>
<name>A0A4P7IJA1_9ACTN</name>
<accession>A0A4P7IJA1</accession>
<organism evidence="1 2">
    <name type="scientific">Nocardioides seonyuensis</name>
    <dbReference type="NCBI Taxonomy" id="2518371"/>
    <lineage>
        <taxon>Bacteria</taxon>
        <taxon>Bacillati</taxon>
        <taxon>Actinomycetota</taxon>
        <taxon>Actinomycetes</taxon>
        <taxon>Propionibacteriales</taxon>
        <taxon>Nocardioidaceae</taxon>
        <taxon>Nocardioides</taxon>
    </lineage>
</organism>
<dbReference type="KEGG" id="nsn:EXE58_13365"/>
<keyword evidence="2" id="KW-1185">Reference proteome</keyword>
<dbReference type="Proteomes" id="UP000294853">
    <property type="component" value="Chromosome"/>
</dbReference>
<dbReference type="SUPFAM" id="SSF52540">
    <property type="entry name" value="P-loop containing nucleoside triphosphate hydrolases"/>
    <property type="match status" value="1"/>
</dbReference>
<dbReference type="Gene3D" id="3.40.50.300">
    <property type="entry name" value="P-loop containing nucleotide triphosphate hydrolases"/>
    <property type="match status" value="1"/>
</dbReference>
<dbReference type="EMBL" id="CP038436">
    <property type="protein sequence ID" value="QBX56357.1"/>
    <property type="molecule type" value="Genomic_DNA"/>
</dbReference>
<dbReference type="AlphaFoldDB" id="A0A4P7IJA1"/>
<protein>
    <recommendedName>
        <fullName evidence="3">Sulfotransferase family protein</fullName>
    </recommendedName>
</protein>